<reference evidence="2" key="1">
    <citation type="journal article" date="2018" name="Nat. Plants">
        <title>Whole-genome landscape of Medicago truncatula symbiotic genes.</title>
        <authorList>
            <person name="Pecrix Y."/>
            <person name="Gamas P."/>
            <person name="Carrere S."/>
        </authorList>
    </citation>
    <scope>NUCLEOTIDE SEQUENCE</scope>
    <source>
        <tissue evidence="2">Leaves</tissue>
    </source>
</reference>
<dbReference type="Gramene" id="rna46774">
    <property type="protein sequence ID" value="RHN40606.1"/>
    <property type="gene ID" value="gene46774"/>
</dbReference>
<name>A0A396GHC3_MEDTR</name>
<protein>
    <submittedName>
        <fullName evidence="2">Uncharacterized protein</fullName>
    </submittedName>
</protein>
<evidence type="ECO:0000256" key="1">
    <source>
        <dbReference type="SAM" id="MobiDB-lite"/>
    </source>
</evidence>
<evidence type="ECO:0000313" key="2">
    <source>
        <dbReference type="EMBL" id="RHN40606.1"/>
    </source>
</evidence>
<feature type="region of interest" description="Disordered" evidence="1">
    <location>
        <begin position="112"/>
        <end position="139"/>
    </location>
</feature>
<dbReference type="PANTHER" id="PTHR36617:SF5">
    <property type="entry name" value="OS05G0421675 PROTEIN"/>
    <property type="match status" value="1"/>
</dbReference>
<comment type="caution">
    <text evidence="2">The sequence shown here is derived from an EMBL/GenBank/DDBJ whole genome shotgun (WGS) entry which is preliminary data.</text>
</comment>
<dbReference type="Proteomes" id="UP000265566">
    <property type="component" value="Chromosome 8"/>
</dbReference>
<dbReference type="AlphaFoldDB" id="A0A396GHC3"/>
<sequence length="153" mass="18141">MDPWLDCVSLDVRYTRLFDLAVNKFVIVAEMFSLYWEVNGEAWKWGRRLFAWDEGFVRECMAQLLLVVLQVGVTDGWIYKLHSSNRYTIKSAYNYLTRLDVAIDDRCNHVEESDMQRNKNRAEKRKRDTSNYPGSFHKPEVVQSPLHFQGDFH</sequence>
<organism evidence="2">
    <name type="scientific">Medicago truncatula</name>
    <name type="common">Barrel medic</name>
    <name type="synonym">Medicago tribuloides</name>
    <dbReference type="NCBI Taxonomy" id="3880"/>
    <lineage>
        <taxon>Eukaryota</taxon>
        <taxon>Viridiplantae</taxon>
        <taxon>Streptophyta</taxon>
        <taxon>Embryophyta</taxon>
        <taxon>Tracheophyta</taxon>
        <taxon>Spermatophyta</taxon>
        <taxon>Magnoliopsida</taxon>
        <taxon>eudicotyledons</taxon>
        <taxon>Gunneridae</taxon>
        <taxon>Pentapetalae</taxon>
        <taxon>rosids</taxon>
        <taxon>fabids</taxon>
        <taxon>Fabales</taxon>
        <taxon>Fabaceae</taxon>
        <taxon>Papilionoideae</taxon>
        <taxon>50 kb inversion clade</taxon>
        <taxon>NPAAA clade</taxon>
        <taxon>Hologalegina</taxon>
        <taxon>IRL clade</taxon>
        <taxon>Trifolieae</taxon>
        <taxon>Medicago</taxon>
    </lineage>
</organism>
<gene>
    <name evidence="2" type="ORF">MtrunA17_Chr8g0356521</name>
</gene>
<dbReference type="PANTHER" id="PTHR36617">
    <property type="entry name" value="PROTEIN, PUTATIVE-RELATED"/>
    <property type="match status" value="1"/>
</dbReference>
<feature type="compositionally biased region" description="Basic and acidic residues" evidence="1">
    <location>
        <begin position="112"/>
        <end position="129"/>
    </location>
</feature>
<dbReference type="EMBL" id="PSQE01000008">
    <property type="protein sequence ID" value="RHN40606.1"/>
    <property type="molecule type" value="Genomic_DNA"/>
</dbReference>
<proteinExistence type="predicted"/>
<accession>A0A396GHC3</accession>